<keyword evidence="3" id="KW-1185">Reference proteome</keyword>
<dbReference type="KEGG" id="pgb:H744_1c0286"/>
<dbReference type="GO" id="GO:0016491">
    <property type="term" value="F:oxidoreductase activity"/>
    <property type="evidence" value="ECO:0007669"/>
    <property type="project" value="InterPro"/>
</dbReference>
<dbReference type="Proteomes" id="UP000032303">
    <property type="component" value="Chromosome 1"/>
</dbReference>
<accession>A0A0C5W1V1</accession>
<evidence type="ECO:0000313" key="2">
    <source>
        <dbReference type="EMBL" id="AJR05311.1"/>
    </source>
</evidence>
<dbReference type="PANTHER" id="PTHR22893:SF91">
    <property type="entry name" value="NADPH DEHYDROGENASE 2-RELATED"/>
    <property type="match status" value="1"/>
</dbReference>
<dbReference type="OrthoDB" id="8523426at2"/>
<sequence length="360" mass="39412">MNSPNSEVKCFNEGIWVKGHYFRNRLGFAPMSRLSSLEGIPRQDTLDLLIRRASSGISVVYTEAILSDQCSAQGLPGQSLISTSEQVMLWKKTVNAVHDAGAIAIAQLNHCGRLALPEFNPAGKVIGPSSIAAPQIERTSGRPYPPPVEMSLSDIEQVIEGFVKSAKAAVQAGFDGVEVHGAHGYLLHQFLSKQSNQREDQFGGNIVNRCRMIRHILAALKQAIPDSCLLSFRLSDCIGADNSDSAFTDIEEYQSIINELSKESVDVLSLATHNFNAKAWNSDHSLLEITRKLWKGPLFVAGGVYDKETANAALQNADLVLVGKSLLLNPNWYHFANAGWPLKKLTRENSKVAYGELILI</sequence>
<dbReference type="PANTHER" id="PTHR22893">
    <property type="entry name" value="NADH OXIDOREDUCTASE-RELATED"/>
    <property type="match status" value="1"/>
</dbReference>
<dbReference type="GO" id="GO:0010181">
    <property type="term" value="F:FMN binding"/>
    <property type="evidence" value="ECO:0007669"/>
    <property type="project" value="InterPro"/>
</dbReference>
<name>A0A0C5W1V1_9GAMM</name>
<dbReference type="EMBL" id="CP005973">
    <property type="protein sequence ID" value="AJR05311.1"/>
    <property type="molecule type" value="Genomic_DNA"/>
</dbReference>
<organism evidence="2 3">
    <name type="scientific">Photobacterium gaetbulicola Gung47</name>
    <dbReference type="NCBI Taxonomy" id="658445"/>
    <lineage>
        <taxon>Bacteria</taxon>
        <taxon>Pseudomonadati</taxon>
        <taxon>Pseudomonadota</taxon>
        <taxon>Gammaproteobacteria</taxon>
        <taxon>Vibrionales</taxon>
        <taxon>Vibrionaceae</taxon>
        <taxon>Photobacterium</taxon>
    </lineage>
</organism>
<gene>
    <name evidence="2" type="ORF">H744_1c0286</name>
</gene>
<dbReference type="CDD" id="cd02803">
    <property type="entry name" value="OYE_like_FMN_family"/>
    <property type="match status" value="1"/>
</dbReference>
<dbReference type="HOGENOM" id="CLU_012153_0_1_6"/>
<feature type="domain" description="NADH:flavin oxidoreductase/NADH oxidase N-terminal" evidence="1">
    <location>
        <begin position="16"/>
        <end position="339"/>
    </location>
</feature>
<reference evidence="2 3" key="1">
    <citation type="submission" date="2013-05" db="EMBL/GenBank/DDBJ databases">
        <title>Complete genome sequence of the lipase-producing bacterium Photobacterium gaetbulicola Gung47.</title>
        <authorList>
            <person name="Kim Y.-O."/>
        </authorList>
    </citation>
    <scope>NUCLEOTIDE SEQUENCE [LARGE SCALE GENOMIC DNA]</scope>
    <source>
        <strain evidence="2 3">Gung47</strain>
    </source>
</reference>
<dbReference type="Gene3D" id="3.20.20.70">
    <property type="entry name" value="Aldolase class I"/>
    <property type="match status" value="1"/>
</dbReference>
<protein>
    <submittedName>
        <fullName evidence="2">Putative dehydrogenase</fullName>
    </submittedName>
</protein>
<evidence type="ECO:0000259" key="1">
    <source>
        <dbReference type="Pfam" id="PF00724"/>
    </source>
</evidence>
<evidence type="ECO:0000313" key="3">
    <source>
        <dbReference type="Proteomes" id="UP000032303"/>
    </source>
</evidence>
<dbReference type="InterPro" id="IPR045247">
    <property type="entry name" value="Oye-like"/>
</dbReference>
<dbReference type="SUPFAM" id="SSF51395">
    <property type="entry name" value="FMN-linked oxidoreductases"/>
    <property type="match status" value="1"/>
</dbReference>
<dbReference type="InterPro" id="IPR013785">
    <property type="entry name" value="Aldolase_TIM"/>
</dbReference>
<dbReference type="AlphaFoldDB" id="A0A0C5W1V1"/>
<proteinExistence type="predicted"/>
<dbReference type="Pfam" id="PF00724">
    <property type="entry name" value="Oxidored_FMN"/>
    <property type="match status" value="1"/>
</dbReference>
<dbReference type="PATRIC" id="fig|658445.3.peg.314"/>
<dbReference type="STRING" id="658445.H744_1c0286"/>
<dbReference type="InterPro" id="IPR001155">
    <property type="entry name" value="OxRdtase_FMN_N"/>
</dbReference>